<accession>A0A1B1SAS8</accession>
<proteinExistence type="predicted"/>
<sequence>MLKYNTQQRRLILPEYGRNIQQMVEHCLSIEDRDERNACARSIIDCMLNLFPDIRQKEGYEQQLWDHLAIMSNFRLDIDYPFEVIQPDSLESRPQPVFYPRNGIGCRHYGHNLEAMIETASHMEPGEERDALISLLANHMKKMLLAINPEGVDDAKVFKDLANYSHGAIRLDPASYRLHQFKVVAPPAPSKKKKKKK</sequence>
<dbReference type="InterPro" id="IPR025632">
    <property type="entry name" value="DUF4290"/>
</dbReference>
<dbReference type="OrthoDB" id="1466969at2"/>
<keyword evidence="2" id="KW-1185">Reference proteome</keyword>
<gene>
    <name evidence="1" type="ORF">A4V02_09280</name>
</gene>
<evidence type="ECO:0008006" key="3">
    <source>
        <dbReference type="Google" id="ProtNLM"/>
    </source>
</evidence>
<dbReference type="STRING" id="1796646.A4V02_09280"/>
<dbReference type="RefSeq" id="WP_068961198.1">
    <property type="nucleotide sequence ID" value="NZ_CAJTAP010000003.1"/>
</dbReference>
<dbReference type="Pfam" id="PF14123">
    <property type="entry name" value="DUF4290"/>
    <property type="match status" value="1"/>
</dbReference>
<dbReference type="AlphaFoldDB" id="A0A1B1SAS8"/>
<organism evidence="1 2">
    <name type="scientific">Muribaculum intestinale</name>
    <dbReference type="NCBI Taxonomy" id="1796646"/>
    <lineage>
        <taxon>Bacteria</taxon>
        <taxon>Pseudomonadati</taxon>
        <taxon>Bacteroidota</taxon>
        <taxon>Bacteroidia</taxon>
        <taxon>Bacteroidales</taxon>
        <taxon>Muribaculaceae</taxon>
        <taxon>Muribaculum</taxon>
    </lineage>
</organism>
<name>A0A1B1SAS8_9BACT</name>
<evidence type="ECO:0000313" key="2">
    <source>
        <dbReference type="Proteomes" id="UP000186351"/>
    </source>
</evidence>
<dbReference type="GeneID" id="65537059"/>
<dbReference type="KEGG" id="pary:A4V02_09280"/>
<accession>A0A1Z2XHU5</accession>
<dbReference type="EMBL" id="CP015402">
    <property type="protein sequence ID" value="ANU63900.1"/>
    <property type="molecule type" value="Genomic_DNA"/>
</dbReference>
<dbReference type="Proteomes" id="UP000186351">
    <property type="component" value="Chromosome"/>
</dbReference>
<evidence type="ECO:0000313" key="1">
    <source>
        <dbReference type="EMBL" id="ANU63900.1"/>
    </source>
</evidence>
<reference evidence="2" key="1">
    <citation type="submission" date="2016-04" db="EMBL/GenBank/DDBJ databases">
        <title>Complete Genome Sequences of Twelve Strains of a Stable Defined Moderately Diverse Mouse Microbiota 2 (sDMDMm2).</title>
        <authorList>
            <person name="Uchimura Y."/>
            <person name="Wyss M."/>
            <person name="Brugiroux S."/>
            <person name="Limenitakis J.P."/>
            <person name="Stecher B."/>
            <person name="McCoy K.D."/>
            <person name="Macpherson A.J."/>
        </authorList>
    </citation>
    <scope>NUCLEOTIDE SEQUENCE [LARGE SCALE GENOMIC DNA]</scope>
    <source>
        <strain evidence="2">YL27</strain>
    </source>
</reference>
<protein>
    <recommendedName>
        <fullName evidence="3">DUF4290 domain-containing protein</fullName>
    </recommendedName>
</protein>